<dbReference type="PANTHER" id="PTHR35580">
    <property type="entry name" value="CELL SURFACE GLYCOPROTEIN (S-LAYER PROTEIN)-LIKE PROTEIN"/>
    <property type="match status" value="1"/>
</dbReference>
<organism evidence="1 2">
    <name type="scientific">Hymenobacter busanensis</name>
    <dbReference type="NCBI Taxonomy" id="2607656"/>
    <lineage>
        <taxon>Bacteria</taxon>
        <taxon>Pseudomonadati</taxon>
        <taxon>Bacteroidota</taxon>
        <taxon>Cytophagia</taxon>
        <taxon>Cytophagales</taxon>
        <taxon>Hymenobacteraceae</taxon>
        <taxon>Hymenobacter</taxon>
    </lineage>
</organism>
<sequence length="578" mass="58448">MHPSFHFVARLALLLLLPLLHLTPVHAQTPLWQTAELAGIPDGSASVSATAADAAGNVYLVGQFSGTLTFGSTVLSTQGDVDLFVAKWSNASRSFVWAQRAGGSGNDAATAVALSGSSVYVAGNFTGTAGFGSTSLTSAGAVDVFVTKLIDAGSTAGFAWAKRAGSAGYDFANALAVNGNAVYLAGQFSSATTLFDSFALINADPNGTSTDVFMAKITDLGGNIGFTWAQRSGEMGQDEATGLAINGNQLYLTGFFQGPTTRFGNITLANASTSNSQEAFVAKLVDNGPNGTYIWAQRAGGPGSDRSTAVAVSGSSVYVAGHFTSPSADFGATTLTNAGSGISPGADVFVAKLTDAGTTSSFAWAQRAGSADNEVGTGLAVNGPDLYLCGYFGGRTSTFGTAVLTNTSTGGDNDAFVAKLSDAGPAPAFVWAQKAGGNGGDVASTVAVSGKRVFVTGLISTTANFGSLVVSAPAAVGVGSYLATLFDEVLATAAPQAQPVLHLYPNPAHTTATVQLPAVPGATSATLVLLDALGREVYRQPVRLNAPAPVPVLGLAPGLYRLRVLAGRRVLSQALVVQ</sequence>
<evidence type="ECO:0000313" key="2">
    <source>
        <dbReference type="Proteomes" id="UP000326380"/>
    </source>
</evidence>
<dbReference type="AlphaFoldDB" id="A0A7L5A0M2"/>
<dbReference type="NCBIfam" id="TIGR04183">
    <property type="entry name" value="Por_Secre_tail"/>
    <property type="match status" value="1"/>
</dbReference>
<comment type="caution">
    <text evidence="1">The sequence shown here is derived from an EMBL/GenBank/DDBJ whole genome shotgun (WGS) entry which is preliminary data.</text>
</comment>
<name>A0A7L5A0M2_9BACT</name>
<protein>
    <submittedName>
        <fullName evidence="1">T9SS type A sorting domain-containing protein</fullName>
    </submittedName>
</protein>
<accession>A0A7L5A0M2</accession>
<proteinExistence type="predicted"/>
<dbReference type="PANTHER" id="PTHR35580:SF1">
    <property type="entry name" value="PHYTASE-LIKE DOMAIN-CONTAINING PROTEIN"/>
    <property type="match status" value="1"/>
</dbReference>
<dbReference type="InterPro" id="IPR052918">
    <property type="entry name" value="Motility_Chemotaxis_Reg"/>
</dbReference>
<evidence type="ECO:0000313" key="1">
    <source>
        <dbReference type="EMBL" id="KAA9332383.1"/>
    </source>
</evidence>
<dbReference type="InterPro" id="IPR026444">
    <property type="entry name" value="Secre_tail"/>
</dbReference>
<dbReference type="RefSeq" id="WP_151079324.1">
    <property type="nucleotide sequence ID" value="NZ_CP047647.1"/>
</dbReference>
<keyword evidence="2" id="KW-1185">Reference proteome</keyword>
<dbReference type="EMBL" id="VTWU01000004">
    <property type="protein sequence ID" value="KAA9332383.1"/>
    <property type="molecule type" value="Genomic_DNA"/>
</dbReference>
<gene>
    <name evidence="1" type="ORF">F0P96_12990</name>
</gene>
<reference evidence="1 2" key="1">
    <citation type="submission" date="2019-09" db="EMBL/GenBank/DDBJ databases">
        <title>Genome sequence of Hymenobacter sp. M3.</title>
        <authorList>
            <person name="Srinivasan S."/>
        </authorList>
    </citation>
    <scope>NUCLEOTIDE SEQUENCE [LARGE SCALE GENOMIC DNA]</scope>
    <source>
        <strain evidence="1 2">M3</strain>
    </source>
</reference>
<dbReference type="Proteomes" id="UP000326380">
    <property type="component" value="Unassembled WGS sequence"/>
</dbReference>